<dbReference type="InterPro" id="IPR011060">
    <property type="entry name" value="RibuloseP-bd_barrel"/>
</dbReference>
<evidence type="ECO:0000256" key="9">
    <source>
        <dbReference type="HAMAP-Rule" id="MF_00135"/>
    </source>
</evidence>
<gene>
    <name evidence="9" type="primary">trpF</name>
    <name evidence="11" type="ORF">ACFODZ_06485</name>
</gene>
<keyword evidence="5 9" id="KW-0028">Amino-acid biosynthesis</keyword>
<comment type="pathway">
    <text evidence="2 9">Amino-acid biosynthesis; L-tryptophan biosynthesis; L-tryptophan from chorismate: step 3/5.</text>
</comment>
<dbReference type="GO" id="GO:0016853">
    <property type="term" value="F:isomerase activity"/>
    <property type="evidence" value="ECO:0007669"/>
    <property type="project" value="UniProtKB-KW"/>
</dbReference>
<keyword evidence="12" id="KW-1185">Reference proteome</keyword>
<dbReference type="Gene3D" id="3.20.20.70">
    <property type="entry name" value="Aldolase class I"/>
    <property type="match status" value="1"/>
</dbReference>
<dbReference type="PANTHER" id="PTHR42894">
    <property type="entry name" value="N-(5'-PHOSPHORIBOSYL)ANTHRANILATE ISOMERASE"/>
    <property type="match status" value="1"/>
</dbReference>
<organism evidence="11 12">
    <name type="scientific">Marinicella sediminis</name>
    <dbReference type="NCBI Taxonomy" id="1792834"/>
    <lineage>
        <taxon>Bacteria</taxon>
        <taxon>Pseudomonadati</taxon>
        <taxon>Pseudomonadota</taxon>
        <taxon>Gammaproteobacteria</taxon>
        <taxon>Lysobacterales</taxon>
        <taxon>Marinicellaceae</taxon>
        <taxon>Marinicella</taxon>
    </lineage>
</organism>
<dbReference type="InterPro" id="IPR001240">
    <property type="entry name" value="PRAI_dom"/>
</dbReference>
<keyword evidence="8 9" id="KW-0413">Isomerase</keyword>
<evidence type="ECO:0000256" key="3">
    <source>
        <dbReference type="ARBA" id="ARBA00012572"/>
    </source>
</evidence>
<dbReference type="RefSeq" id="WP_077411325.1">
    <property type="nucleotide sequence ID" value="NZ_JBHRTS010000003.1"/>
</dbReference>
<evidence type="ECO:0000313" key="11">
    <source>
        <dbReference type="EMBL" id="MFC3193881.1"/>
    </source>
</evidence>
<comment type="similarity">
    <text evidence="9">Belongs to the TrpF family.</text>
</comment>
<proteinExistence type="inferred from homology"/>
<name>A0ABV7JCQ3_9GAMM</name>
<feature type="domain" description="N-(5'phosphoribosyl) anthranilate isomerase (PRAI)" evidence="10">
    <location>
        <begin position="13"/>
        <end position="208"/>
    </location>
</feature>
<comment type="catalytic activity">
    <reaction evidence="1 9">
        <text>N-(5-phospho-beta-D-ribosyl)anthranilate = 1-(2-carboxyphenylamino)-1-deoxy-D-ribulose 5-phosphate</text>
        <dbReference type="Rhea" id="RHEA:21540"/>
        <dbReference type="ChEBI" id="CHEBI:18277"/>
        <dbReference type="ChEBI" id="CHEBI:58613"/>
        <dbReference type="EC" id="5.3.1.24"/>
    </reaction>
</comment>
<evidence type="ECO:0000259" key="10">
    <source>
        <dbReference type="Pfam" id="PF00697"/>
    </source>
</evidence>
<evidence type="ECO:0000256" key="6">
    <source>
        <dbReference type="ARBA" id="ARBA00022822"/>
    </source>
</evidence>
<dbReference type="Pfam" id="PF00697">
    <property type="entry name" value="PRAI"/>
    <property type="match status" value="1"/>
</dbReference>
<evidence type="ECO:0000256" key="7">
    <source>
        <dbReference type="ARBA" id="ARBA00023141"/>
    </source>
</evidence>
<dbReference type="Proteomes" id="UP001595533">
    <property type="component" value="Unassembled WGS sequence"/>
</dbReference>
<dbReference type="SUPFAM" id="SSF51366">
    <property type="entry name" value="Ribulose-phoshate binding barrel"/>
    <property type="match status" value="1"/>
</dbReference>
<dbReference type="EMBL" id="JBHRTS010000003">
    <property type="protein sequence ID" value="MFC3193881.1"/>
    <property type="molecule type" value="Genomic_DNA"/>
</dbReference>
<dbReference type="CDD" id="cd00405">
    <property type="entry name" value="PRAI"/>
    <property type="match status" value="1"/>
</dbReference>
<dbReference type="PANTHER" id="PTHR42894:SF1">
    <property type="entry name" value="N-(5'-PHOSPHORIBOSYL)ANTHRANILATE ISOMERASE"/>
    <property type="match status" value="1"/>
</dbReference>
<dbReference type="HAMAP" id="MF_00135">
    <property type="entry name" value="PRAI"/>
    <property type="match status" value="1"/>
</dbReference>
<accession>A0ABV7JCQ3</accession>
<keyword evidence="6 9" id="KW-0822">Tryptophan biosynthesis</keyword>
<evidence type="ECO:0000256" key="8">
    <source>
        <dbReference type="ARBA" id="ARBA00023235"/>
    </source>
</evidence>
<reference evidence="12" key="1">
    <citation type="journal article" date="2019" name="Int. J. Syst. Evol. Microbiol.">
        <title>The Global Catalogue of Microorganisms (GCM) 10K type strain sequencing project: providing services to taxonomists for standard genome sequencing and annotation.</title>
        <authorList>
            <consortium name="The Broad Institute Genomics Platform"/>
            <consortium name="The Broad Institute Genome Sequencing Center for Infectious Disease"/>
            <person name="Wu L."/>
            <person name="Ma J."/>
        </authorList>
    </citation>
    <scope>NUCLEOTIDE SEQUENCE [LARGE SCALE GENOMIC DNA]</scope>
    <source>
        <strain evidence="12">KCTC 42953</strain>
    </source>
</reference>
<evidence type="ECO:0000313" key="12">
    <source>
        <dbReference type="Proteomes" id="UP001595533"/>
    </source>
</evidence>
<evidence type="ECO:0000256" key="2">
    <source>
        <dbReference type="ARBA" id="ARBA00004664"/>
    </source>
</evidence>
<evidence type="ECO:0000256" key="5">
    <source>
        <dbReference type="ARBA" id="ARBA00022605"/>
    </source>
</evidence>
<evidence type="ECO:0000256" key="4">
    <source>
        <dbReference type="ARBA" id="ARBA00022272"/>
    </source>
</evidence>
<evidence type="ECO:0000256" key="1">
    <source>
        <dbReference type="ARBA" id="ARBA00001164"/>
    </source>
</evidence>
<dbReference type="InterPro" id="IPR044643">
    <property type="entry name" value="TrpF_fam"/>
</dbReference>
<dbReference type="EC" id="5.3.1.24" evidence="3 9"/>
<dbReference type="InterPro" id="IPR013785">
    <property type="entry name" value="Aldolase_TIM"/>
</dbReference>
<protein>
    <recommendedName>
        <fullName evidence="4 9">N-(5'-phosphoribosyl)anthranilate isomerase</fullName>
        <shortName evidence="9">PRAI</shortName>
        <ecNumber evidence="3 9">5.3.1.24</ecNumber>
    </recommendedName>
</protein>
<keyword evidence="7 9" id="KW-0057">Aromatic amino acid biosynthesis</keyword>
<sequence>MTYQPSNQVIRIKFCGLTNSADVLAAADSGADAVGFVFVSQSRRYLTTEQAVELVNLAKKHDLLTVALFANQSAEEVCEVVARIEPEVLQFHGDESVIFCEQFDRPYWKAIPMLSTNDWLAYAKQYASADAWLLDSFGGSQIGGSGTKFVWFEIPSIYRNKVILAGGIDASNVCQAIAETGVTFIDTSSGIESSPGVKSKEKMQAMVTQIRSVSREPE</sequence>
<comment type="caution">
    <text evidence="11">The sequence shown here is derived from an EMBL/GenBank/DDBJ whole genome shotgun (WGS) entry which is preliminary data.</text>
</comment>